<dbReference type="PANTHER" id="PTHR14795:SF0">
    <property type="entry name" value="TRANSMEMBRANE PROTEIN 62"/>
    <property type="match status" value="1"/>
</dbReference>
<evidence type="ECO:0000256" key="1">
    <source>
        <dbReference type="SAM" id="Phobius"/>
    </source>
</evidence>
<keyword evidence="1" id="KW-0812">Transmembrane</keyword>
<gene>
    <name evidence="5" type="ORF">MELIAE_LOCUS10100</name>
</gene>
<evidence type="ECO:0000259" key="2">
    <source>
        <dbReference type="Pfam" id="PF00149"/>
    </source>
</evidence>
<feature type="transmembrane region" description="Helical" evidence="1">
    <location>
        <begin position="518"/>
        <end position="534"/>
    </location>
</feature>
<dbReference type="OrthoDB" id="27234at2759"/>
<keyword evidence="1" id="KW-0472">Membrane</keyword>
<feature type="domain" description="TMEM62 Ig-like" evidence="3">
    <location>
        <begin position="314"/>
        <end position="418"/>
    </location>
</feature>
<evidence type="ECO:0000259" key="4">
    <source>
        <dbReference type="Pfam" id="PF24394"/>
    </source>
</evidence>
<dbReference type="InterPro" id="IPR056230">
    <property type="entry name" value="TMEM62_C"/>
</dbReference>
<dbReference type="EMBL" id="OV121138">
    <property type="protein sequence ID" value="CAH0560338.1"/>
    <property type="molecule type" value="Genomic_DNA"/>
</dbReference>
<feature type="transmembrane region" description="Helical" evidence="1">
    <location>
        <begin position="610"/>
        <end position="632"/>
    </location>
</feature>
<name>A0A9P0B905_BRAAE</name>
<evidence type="ECO:0008006" key="7">
    <source>
        <dbReference type="Google" id="ProtNLM"/>
    </source>
</evidence>
<dbReference type="PANTHER" id="PTHR14795">
    <property type="entry name" value="HELICASE RELATED"/>
    <property type="match status" value="1"/>
</dbReference>
<keyword evidence="6" id="KW-1185">Reference proteome</keyword>
<dbReference type="InterPro" id="IPR029052">
    <property type="entry name" value="Metallo-depent_PP-like"/>
</dbReference>
<feature type="domain" description="Calcineurin-like phosphoesterase" evidence="2">
    <location>
        <begin position="55"/>
        <end position="266"/>
    </location>
</feature>
<feature type="transmembrane region" description="Helical" evidence="1">
    <location>
        <begin position="436"/>
        <end position="459"/>
    </location>
</feature>
<proteinExistence type="predicted"/>
<feature type="transmembrane region" description="Helical" evidence="1">
    <location>
        <begin position="583"/>
        <end position="604"/>
    </location>
</feature>
<feature type="transmembrane region" description="Helical" evidence="1">
    <location>
        <begin position="493"/>
        <end position="511"/>
    </location>
</feature>
<evidence type="ECO:0000259" key="3">
    <source>
        <dbReference type="Pfam" id="PF24384"/>
    </source>
</evidence>
<evidence type="ECO:0000313" key="5">
    <source>
        <dbReference type="EMBL" id="CAH0560338.1"/>
    </source>
</evidence>
<reference evidence="5" key="1">
    <citation type="submission" date="2021-12" db="EMBL/GenBank/DDBJ databases">
        <authorList>
            <person name="King R."/>
        </authorList>
    </citation>
    <scope>NUCLEOTIDE SEQUENCE</scope>
</reference>
<dbReference type="AlphaFoldDB" id="A0A9P0B905"/>
<dbReference type="InterPro" id="IPR041871">
    <property type="entry name" value="MPP_TMEM62"/>
</dbReference>
<evidence type="ECO:0000313" key="6">
    <source>
        <dbReference type="Proteomes" id="UP001154078"/>
    </source>
</evidence>
<dbReference type="Pfam" id="PF24394">
    <property type="entry name" value="TMEM62_C"/>
    <property type="match status" value="1"/>
</dbReference>
<dbReference type="Gene3D" id="3.60.21.10">
    <property type="match status" value="1"/>
</dbReference>
<feature type="transmembrane region" description="Helical" evidence="1">
    <location>
        <begin position="6"/>
        <end position="28"/>
    </location>
</feature>
<dbReference type="Pfam" id="PF00149">
    <property type="entry name" value="Metallophos"/>
    <property type="match status" value="1"/>
</dbReference>
<protein>
    <recommendedName>
        <fullName evidence="7">Transmembrane protein 62</fullName>
    </recommendedName>
</protein>
<dbReference type="Pfam" id="PF24384">
    <property type="entry name" value="Ig_TMM62"/>
    <property type="match status" value="1"/>
</dbReference>
<sequence>MRVSKSTIGIFISMILLSIFLANVLNLLSTDALAAKDFSNDDFIQVGDSFDHLIWFLQISDIHISIFRDPSRITQFREFCHYTVNAVEPSLVLASGDLTDAKTSDAIGSEQFEDEWKHYRGILDETKAKEKTVWLDIRGNHDNFNVAGPDSKQNFFTNYSVQGKAHPRSYMYQLREGGELYTFIAVDACLEPGPKRPFNFVGILDQPEVDEINELVKKTRASGSNYTVWFGHFPTSCTLTVGEKNARDLIGQLDSGLVYVCGHLHKLGGIVPKMYAMQKAGFLELELGDWKENRVYRLIAIDHGLLSFVDQHHNQWPLVLITNPKNALFFNPQKENLMNIKHSTHIRVLAFSLDKITSVKVRVNRGAWIECANKKGPLYVVEWNPLEYNVGIHNIEAEVRDVNGRKTIESQPFAIDGSRLSFSFLPKMTLMTNASAMFRAMFAAMIIASIVPLSILKYLNELVAVGKMTKPKLHGCGRAWLRRLWLLSTVNRLFWPMILYPVYLIIGPWSIGYLVEDHIGVIFAWGIFVNGAYLPGSFTYAYGFIQLVTFQVPLTLILAKAVDHRFKVLLLKPPRKESLICAGLRHLPFALIFTMQVIMAYLFWLAYGTMAFFLGPLRTWSIILALFLYYEALFLPEKCTRKASFIWIVKVEPPVLTDDRNSTTSTNVINK</sequence>
<accession>A0A9P0B905</accession>
<dbReference type="InterPro" id="IPR056229">
    <property type="entry name" value="Ig_TMM62"/>
</dbReference>
<dbReference type="SUPFAM" id="SSF56300">
    <property type="entry name" value="Metallo-dependent phosphatases"/>
    <property type="match status" value="1"/>
</dbReference>
<keyword evidence="1" id="KW-1133">Transmembrane helix</keyword>
<feature type="domain" description="TMEM62 C-terminal" evidence="4">
    <location>
        <begin position="456"/>
        <end position="565"/>
    </location>
</feature>
<dbReference type="GO" id="GO:0016787">
    <property type="term" value="F:hydrolase activity"/>
    <property type="evidence" value="ECO:0007669"/>
    <property type="project" value="InterPro"/>
</dbReference>
<dbReference type="Proteomes" id="UP001154078">
    <property type="component" value="Chromosome 7"/>
</dbReference>
<organism evidence="5 6">
    <name type="scientific">Brassicogethes aeneus</name>
    <name type="common">Rape pollen beetle</name>
    <name type="synonym">Meligethes aeneus</name>
    <dbReference type="NCBI Taxonomy" id="1431903"/>
    <lineage>
        <taxon>Eukaryota</taxon>
        <taxon>Metazoa</taxon>
        <taxon>Ecdysozoa</taxon>
        <taxon>Arthropoda</taxon>
        <taxon>Hexapoda</taxon>
        <taxon>Insecta</taxon>
        <taxon>Pterygota</taxon>
        <taxon>Neoptera</taxon>
        <taxon>Endopterygota</taxon>
        <taxon>Coleoptera</taxon>
        <taxon>Polyphaga</taxon>
        <taxon>Cucujiformia</taxon>
        <taxon>Nitidulidae</taxon>
        <taxon>Meligethinae</taxon>
        <taxon>Brassicogethes</taxon>
    </lineage>
</organism>
<dbReference type="InterPro" id="IPR004843">
    <property type="entry name" value="Calcineurin-like_PHP"/>
</dbReference>
<dbReference type="CDD" id="cd07401">
    <property type="entry name" value="MPP_TMEM62_N"/>
    <property type="match status" value="1"/>
</dbReference>